<keyword evidence="3" id="KW-1185">Reference proteome</keyword>
<dbReference type="Proteomes" id="UP000199546">
    <property type="component" value="Unassembled WGS sequence"/>
</dbReference>
<dbReference type="OrthoDB" id="104542at2"/>
<feature type="compositionally biased region" description="Pro residues" evidence="1">
    <location>
        <begin position="372"/>
        <end position="382"/>
    </location>
</feature>
<reference evidence="3" key="1">
    <citation type="submission" date="2016-10" db="EMBL/GenBank/DDBJ databases">
        <authorList>
            <person name="Varghese N."/>
            <person name="Submissions S."/>
        </authorList>
    </citation>
    <scope>NUCLEOTIDE SEQUENCE [LARGE SCALE GENOMIC DNA]</scope>
    <source>
        <strain evidence="3">DSM 46136</strain>
    </source>
</reference>
<dbReference type="Gene3D" id="2.40.10.10">
    <property type="entry name" value="Trypsin-like serine proteases"/>
    <property type="match status" value="1"/>
</dbReference>
<dbReference type="SUPFAM" id="SSF50494">
    <property type="entry name" value="Trypsin-like serine proteases"/>
    <property type="match status" value="1"/>
</dbReference>
<dbReference type="RefSeq" id="WP_093584550.1">
    <property type="nucleotide sequence ID" value="NZ_FPBA01000035.1"/>
</dbReference>
<evidence type="ECO:0000313" key="2">
    <source>
        <dbReference type="EMBL" id="SFU07198.1"/>
    </source>
</evidence>
<proteinExistence type="predicted"/>
<dbReference type="AlphaFoldDB" id="A0A1I7D655"/>
<protein>
    <submittedName>
        <fullName evidence="2">Endonuclease G</fullName>
    </submittedName>
</protein>
<feature type="compositionally biased region" description="Polar residues" evidence="1">
    <location>
        <begin position="392"/>
        <end position="402"/>
    </location>
</feature>
<keyword evidence="2" id="KW-0378">Hydrolase</keyword>
<organism evidence="2 3">
    <name type="scientific">Geodermatophilus amargosae</name>
    <dbReference type="NCBI Taxonomy" id="1296565"/>
    <lineage>
        <taxon>Bacteria</taxon>
        <taxon>Bacillati</taxon>
        <taxon>Actinomycetota</taxon>
        <taxon>Actinomycetes</taxon>
        <taxon>Geodermatophilales</taxon>
        <taxon>Geodermatophilaceae</taxon>
        <taxon>Geodermatophilus</taxon>
    </lineage>
</organism>
<dbReference type="STRING" id="1296565.SAMN05660657_05366"/>
<evidence type="ECO:0000313" key="3">
    <source>
        <dbReference type="Proteomes" id="UP000199546"/>
    </source>
</evidence>
<keyword evidence="2" id="KW-0540">Nuclease</keyword>
<dbReference type="EMBL" id="FPBA01000035">
    <property type="protein sequence ID" value="SFU07198.1"/>
    <property type="molecule type" value="Genomic_DNA"/>
</dbReference>
<name>A0A1I7D655_9ACTN</name>
<evidence type="ECO:0000256" key="1">
    <source>
        <dbReference type="SAM" id="MobiDB-lite"/>
    </source>
</evidence>
<dbReference type="InterPro" id="IPR043504">
    <property type="entry name" value="Peptidase_S1_PA_chymotrypsin"/>
</dbReference>
<dbReference type="InterPro" id="IPR009003">
    <property type="entry name" value="Peptidase_S1_PA"/>
</dbReference>
<keyword evidence="2" id="KW-0255">Endonuclease</keyword>
<feature type="region of interest" description="Disordered" evidence="1">
    <location>
        <begin position="372"/>
        <end position="402"/>
    </location>
</feature>
<dbReference type="GO" id="GO:0004519">
    <property type="term" value="F:endonuclease activity"/>
    <property type="evidence" value="ECO:0007669"/>
    <property type="project" value="UniProtKB-KW"/>
</dbReference>
<sequence length="427" mass="45128">MVKQPDPARVEGAIAALGTVRRQWLRREGVTAVDVGLKISNGEITDTVALRVHVAHKRPVAELAASEVLNDADHPRDVEGYPVDVIEASYGLSSGPIVLEDVGVAEAVDRRTQIRPILGGISVGNPRITAGTLGAVVFHRTTCQAMILSNFHVLAGALSATAGEEIHQPGRLDGGMAGDRVATLSRFRIDSGMDAAVATIDPGVTFDRELLGVGTITGTTTPTLGMEVVKSGRTTAITRGIIDGVSLTVSIDYGRDVGVVTLTDQIHLVPRPPWPAVDAEVSMGGDSGSIWLEEATMRAIGLHFAGETDPTPSAENAICTPIERVTTEFDISFLPVICRPRPPLDDFCRRFPRICELIGVPPLIPFPLPAPGPTPIQTPGPVPLSHAMPAPRSSTPQVSSNGGPWATWDDQARGELAQLIAELARNG</sequence>
<gene>
    <name evidence="2" type="ORF">SAMN05660657_05366</name>
</gene>
<accession>A0A1I7D655</accession>